<dbReference type="NCBIfam" id="NF000594">
    <property type="entry name" value="PRK00015.1-1"/>
    <property type="match status" value="1"/>
</dbReference>
<dbReference type="PANTHER" id="PTHR10954">
    <property type="entry name" value="RIBONUCLEASE H2 SUBUNIT A"/>
    <property type="match status" value="1"/>
</dbReference>
<keyword evidence="11 14" id="KW-0255">Endonuclease</keyword>
<dbReference type="InterPro" id="IPR022898">
    <property type="entry name" value="RNase_HII"/>
</dbReference>
<keyword evidence="10 14" id="KW-0479">Metal-binding</keyword>
<accession>A0A2P2BTF1</accession>
<comment type="subcellular location">
    <subcellularLocation>
        <location evidence="4 14">Cytoplasm</location>
    </subcellularLocation>
</comment>
<dbReference type="PROSITE" id="PS51975">
    <property type="entry name" value="RNASE_H_2"/>
    <property type="match status" value="1"/>
</dbReference>
<evidence type="ECO:0000256" key="11">
    <source>
        <dbReference type="ARBA" id="ARBA00022759"/>
    </source>
</evidence>
<dbReference type="Gene3D" id="3.30.420.10">
    <property type="entry name" value="Ribonuclease H-like superfamily/Ribonuclease H"/>
    <property type="match status" value="1"/>
</dbReference>
<evidence type="ECO:0000256" key="12">
    <source>
        <dbReference type="ARBA" id="ARBA00022801"/>
    </source>
</evidence>
<evidence type="ECO:0000256" key="2">
    <source>
        <dbReference type="ARBA" id="ARBA00001946"/>
    </source>
</evidence>
<reference evidence="18 19" key="1">
    <citation type="submission" date="2014-09" db="EMBL/GenBank/DDBJ databases">
        <authorList>
            <person name="Hornung B.V."/>
        </authorList>
    </citation>
    <scope>NUCLEOTIDE SEQUENCE [LARGE SCALE GENOMIC DNA]</scope>
    <source>
        <strain evidence="18 19">FRIFI</strain>
    </source>
</reference>
<dbReference type="GO" id="GO:0003723">
    <property type="term" value="F:RNA binding"/>
    <property type="evidence" value="ECO:0007669"/>
    <property type="project" value="UniProtKB-UniRule"/>
</dbReference>
<dbReference type="AlphaFoldDB" id="A0A2P2BTF1"/>
<feature type="binding site" evidence="14 15">
    <location>
        <position position="171"/>
    </location>
    <ligand>
        <name>a divalent metal cation</name>
        <dbReference type="ChEBI" id="CHEBI:60240"/>
    </ligand>
</feature>
<dbReference type="KEGG" id="rhom:FRIFI_2113"/>
<dbReference type="InterPro" id="IPR001352">
    <property type="entry name" value="RNase_HII/HIII"/>
</dbReference>
<dbReference type="GO" id="GO:0004523">
    <property type="term" value="F:RNA-DNA hybrid ribonuclease activity"/>
    <property type="evidence" value="ECO:0007669"/>
    <property type="project" value="UniProtKB-UniRule"/>
</dbReference>
<keyword evidence="9 14" id="KW-0540">Nuclease</keyword>
<evidence type="ECO:0000256" key="6">
    <source>
        <dbReference type="ARBA" id="ARBA00012180"/>
    </source>
</evidence>
<evidence type="ECO:0000256" key="7">
    <source>
        <dbReference type="ARBA" id="ARBA00019179"/>
    </source>
</evidence>
<comment type="catalytic activity">
    <reaction evidence="1 14 15 16">
        <text>Endonucleolytic cleavage to 5'-phosphomonoester.</text>
        <dbReference type="EC" id="3.1.26.4"/>
    </reaction>
</comment>
<evidence type="ECO:0000256" key="8">
    <source>
        <dbReference type="ARBA" id="ARBA00022490"/>
    </source>
</evidence>
<comment type="cofactor">
    <cofactor evidence="2">
        <name>Mg(2+)</name>
        <dbReference type="ChEBI" id="CHEBI:18420"/>
    </cofactor>
</comment>
<dbReference type="EC" id="3.1.26.4" evidence="6 14"/>
<dbReference type="EMBL" id="LN650648">
    <property type="protein sequence ID" value="CEI73641.1"/>
    <property type="molecule type" value="Genomic_DNA"/>
</dbReference>
<dbReference type="RefSeq" id="WP_092924541.1">
    <property type="nucleotide sequence ID" value="NZ_FJTZ01000012.1"/>
</dbReference>
<evidence type="ECO:0000313" key="19">
    <source>
        <dbReference type="Proteomes" id="UP000245695"/>
    </source>
</evidence>
<evidence type="ECO:0000313" key="18">
    <source>
        <dbReference type="EMBL" id="CEI73641.1"/>
    </source>
</evidence>
<dbReference type="HAMAP" id="MF_00052_B">
    <property type="entry name" value="RNase_HII_B"/>
    <property type="match status" value="1"/>
</dbReference>
<evidence type="ECO:0000256" key="15">
    <source>
        <dbReference type="PROSITE-ProRule" id="PRU01319"/>
    </source>
</evidence>
<protein>
    <recommendedName>
        <fullName evidence="7 14">Ribonuclease HII</fullName>
        <shortName evidence="14">RNase HII</shortName>
        <ecNumber evidence="6 14">3.1.26.4</ecNumber>
    </recommendedName>
</protein>
<evidence type="ECO:0000256" key="13">
    <source>
        <dbReference type="ARBA" id="ARBA00023211"/>
    </source>
</evidence>
<dbReference type="PANTHER" id="PTHR10954:SF18">
    <property type="entry name" value="RIBONUCLEASE HII"/>
    <property type="match status" value="1"/>
</dbReference>
<evidence type="ECO:0000256" key="10">
    <source>
        <dbReference type="ARBA" id="ARBA00022723"/>
    </source>
</evidence>
<evidence type="ECO:0000259" key="17">
    <source>
        <dbReference type="PROSITE" id="PS51975"/>
    </source>
</evidence>
<feature type="domain" description="RNase H type-2" evidence="17">
    <location>
        <begin position="73"/>
        <end position="255"/>
    </location>
</feature>
<comment type="cofactor">
    <cofactor evidence="14 15">
        <name>Mn(2+)</name>
        <dbReference type="ChEBI" id="CHEBI:29035"/>
    </cofactor>
    <cofactor evidence="14 15">
        <name>Mg(2+)</name>
        <dbReference type="ChEBI" id="CHEBI:18420"/>
    </cofactor>
    <text evidence="14 15">Manganese or magnesium. Binds 1 divalent metal ion per monomer in the absence of substrate. May bind a second metal ion after substrate binding.</text>
</comment>
<evidence type="ECO:0000256" key="16">
    <source>
        <dbReference type="RuleBase" id="RU003515"/>
    </source>
</evidence>
<comment type="function">
    <text evidence="3 14 16">Endonuclease that specifically degrades the RNA of RNA-DNA hybrids.</text>
</comment>
<comment type="similarity">
    <text evidence="5 14 16">Belongs to the RNase HII family.</text>
</comment>
<keyword evidence="19" id="KW-1185">Reference proteome</keyword>
<evidence type="ECO:0000256" key="9">
    <source>
        <dbReference type="ARBA" id="ARBA00022722"/>
    </source>
</evidence>
<dbReference type="SUPFAM" id="SSF53098">
    <property type="entry name" value="Ribonuclease H-like"/>
    <property type="match status" value="1"/>
</dbReference>
<dbReference type="CDD" id="cd07182">
    <property type="entry name" value="RNase_HII_bacteria_HII_like"/>
    <property type="match status" value="1"/>
</dbReference>
<dbReference type="NCBIfam" id="NF000595">
    <property type="entry name" value="PRK00015.1-3"/>
    <property type="match status" value="1"/>
</dbReference>
<organism evidence="18 19">
    <name type="scientific">Romboutsia hominis</name>
    <dbReference type="NCBI Taxonomy" id="1507512"/>
    <lineage>
        <taxon>Bacteria</taxon>
        <taxon>Bacillati</taxon>
        <taxon>Bacillota</taxon>
        <taxon>Clostridia</taxon>
        <taxon>Peptostreptococcales</taxon>
        <taxon>Peptostreptococcaceae</taxon>
        <taxon>Romboutsia</taxon>
    </lineage>
</organism>
<evidence type="ECO:0000256" key="1">
    <source>
        <dbReference type="ARBA" id="ARBA00000077"/>
    </source>
</evidence>
<dbReference type="GO" id="GO:0005737">
    <property type="term" value="C:cytoplasm"/>
    <property type="evidence" value="ECO:0007669"/>
    <property type="project" value="UniProtKB-SubCell"/>
</dbReference>
<dbReference type="FunFam" id="3.30.420.10:FF:000006">
    <property type="entry name" value="Ribonuclease HII"/>
    <property type="match status" value="1"/>
</dbReference>
<keyword evidence="8 14" id="KW-0963">Cytoplasm</keyword>
<dbReference type="Pfam" id="PF01351">
    <property type="entry name" value="RNase_HII"/>
    <property type="match status" value="1"/>
</dbReference>
<evidence type="ECO:0000256" key="14">
    <source>
        <dbReference type="HAMAP-Rule" id="MF_00052"/>
    </source>
</evidence>
<dbReference type="InterPro" id="IPR024567">
    <property type="entry name" value="RNase_HII/HIII_dom"/>
</dbReference>
<dbReference type="GO" id="GO:0030145">
    <property type="term" value="F:manganese ion binding"/>
    <property type="evidence" value="ECO:0007669"/>
    <property type="project" value="UniProtKB-UniRule"/>
</dbReference>
<gene>
    <name evidence="14" type="primary">rnhB</name>
    <name evidence="18" type="ORF">FRIFI_2113</name>
</gene>
<evidence type="ECO:0000256" key="4">
    <source>
        <dbReference type="ARBA" id="ARBA00004496"/>
    </source>
</evidence>
<dbReference type="InterPro" id="IPR012337">
    <property type="entry name" value="RNaseH-like_sf"/>
</dbReference>
<sequence length="255" mass="28858">MKDKSVKEIKEIIENISTDEYLKYIEILKIDERKSVQSLAVKMAKKLDAIRREEERLEKINEFENEGYEKGYIYIGGIDEAGRGPLAGPVVASVVVFKQGTKIEGINDSKKLSEAKREELFDIIKEEALDYGIGIVNNEEIDKFNILNATYMAMKKALNCLKKSPDYLLIDAATIPGVDIVQNPIIKGDSKSISIAAASILAKVTRDNLMYQYDEMYPEYGFKGHKGYGTKEHYEAIEKHGITPIHRKSFLKNVL</sequence>
<dbReference type="InterPro" id="IPR036397">
    <property type="entry name" value="RNaseH_sf"/>
</dbReference>
<dbReference type="GO" id="GO:0006298">
    <property type="term" value="P:mismatch repair"/>
    <property type="evidence" value="ECO:0007669"/>
    <property type="project" value="TreeGrafter"/>
</dbReference>
<feature type="binding site" evidence="14 15">
    <location>
        <position position="79"/>
    </location>
    <ligand>
        <name>a divalent metal cation</name>
        <dbReference type="ChEBI" id="CHEBI:60240"/>
    </ligand>
</feature>
<dbReference type="Proteomes" id="UP000245695">
    <property type="component" value="Chromosome 1"/>
</dbReference>
<evidence type="ECO:0000256" key="5">
    <source>
        <dbReference type="ARBA" id="ARBA00007383"/>
    </source>
</evidence>
<dbReference type="GO" id="GO:0043137">
    <property type="term" value="P:DNA replication, removal of RNA primer"/>
    <property type="evidence" value="ECO:0007669"/>
    <property type="project" value="TreeGrafter"/>
</dbReference>
<evidence type="ECO:0000256" key="3">
    <source>
        <dbReference type="ARBA" id="ARBA00004065"/>
    </source>
</evidence>
<keyword evidence="13 14" id="KW-0464">Manganese</keyword>
<proteinExistence type="inferred from homology"/>
<keyword evidence="12 14" id="KW-0378">Hydrolase</keyword>
<feature type="binding site" evidence="14 15">
    <location>
        <position position="80"/>
    </location>
    <ligand>
        <name>a divalent metal cation</name>
        <dbReference type="ChEBI" id="CHEBI:60240"/>
    </ligand>
</feature>
<dbReference type="GO" id="GO:0032299">
    <property type="term" value="C:ribonuclease H2 complex"/>
    <property type="evidence" value="ECO:0007669"/>
    <property type="project" value="TreeGrafter"/>
</dbReference>
<name>A0A2P2BTF1_9FIRM</name>